<sequence length="195" mass="21420">MLSHLVERLARFMAILGGLVLTGLIALTCVSVLGRGLNTLGHSGFLTSLSESGAKALIATGVGPVQGDFELLEAGISFTIFAFLPICQLRRGHATVDVFSTGFPHWLNRFLETFWEVLLSALILLITWRLFVGMHDKMRYEETTFILQFPVWWAFAFSFGAALVASVVAVYCAVARTIELVTGRRLKSDAEGEVH</sequence>
<evidence type="ECO:0000256" key="4">
    <source>
        <dbReference type="ARBA" id="ARBA00022692"/>
    </source>
</evidence>
<dbReference type="Pfam" id="PF04290">
    <property type="entry name" value="DctQ"/>
    <property type="match status" value="1"/>
</dbReference>
<organism evidence="9 10">
    <name type="scientific">Roseibium porphyridii</name>
    <dbReference type="NCBI Taxonomy" id="2866279"/>
    <lineage>
        <taxon>Bacteria</taxon>
        <taxon>Pseudomonadati</taxon>
        <taxon>Pseudomonadota</taxon>
        <taxon>Alphaproteobacteria</taxon>
        <taxon>Hyphomicrobiales</taxon>
        <taxon>Stappiaceae</taxon>
        <taxon>Roseibium</taxon>
    </lineage>
</organism>
<comment type="subcellular location">
    <subcellularLocation>
        <location evidence="7">Cell inner membrane</location>
        <topology evidence="7">Multi-pass membrane protein</topology>
    </subcellularLocation>
    <subcellularLocation>
        <location evidence="1">Cell membrane</location>
        <topology evidence="1">Multi-pass membrane protein</topology>
    </subcellularLocation>
</comment>
<dbReference type="RefSeq" id="WP_265683241.1">
    <property type="nucleotide sequence ID" value="NZ_CP120863.1"/>
</dbReference>
<feature type="domain" description="Tripartite ATP-independent periplasmic transporters DctQ component" evidence="8">
    <location>
        <begin position="65"/>
        <end position="171"/>
    </location>
</feature>
<keyword evidence="7" id="KW-0997">Cell inner membrane</keyword>
<protein>
    <recommendedName>
        <fullName evidence="7">TRAP transporter small permease protein</fullName>
    </recommendedName>
</protein>
<comment type="function">
    <text evidence="7">Part of the tripartite ATP-independent periplasmic (TRAP) transport system.</text>
</comment>
<feature type="transmembrane region" description="Helical" evidence="7">
    <location>
        <begin position="12"/>
        <end position="33"/>
    </location>
</feature>
<feature type="transmembrane region" description="Helical" evidence="7">
    <location>
        <begin position="110"/>
        <end position="131"/>
    </location>
</feature>
<keyword evidence="4 7" id="KW-0812">Transmembrane</keyword>
<feature type="transmembrane region" description="Helical" evidence="7">
    <location>
        <begin position="151"/>
        <end position="174"/>
    </location>
</feature>
<dbReference type="EMBL" id="CP120863">
    <property type="protein sequence ID" value="WFE91035.1"/>
    <property type="molecule type" value="Genomic_DNA"/>
</dbReference>
<keyword evidence="3" id="KW-1003">Cell membrane</keyword>
<accession>A0ABY8FAZ1</accession>
<gene>
    <name evidence="9" type="ORF">K1718_06700</name>
</gene>
<proteinExistence type="inferred from homology"/>
<dbReference type="InterPro" id="IPR055348">
    <property type="entry name" value="DctQ"/>
</dbReference>
<keyword evidence="10" id="KW-1185">Reference proteome</keyword>
<keyword evidence="6 7" id="KW-0472">Membrane</keyword>
<name>A0ABY8FAZ1_9HYPH</name>
<evidence type="ECO:0000313" key="9">
    <source>
        <dbReference type="EMBL" id="WFE91035.1"/>
    </source>
</evidence>
<evidence type="ECO:0000313" key="10">
    <source>
        <dbReference type="Proteomes" id="UP001209803"/>
    </source>
</evidence>
<reference evidence="9 10" key="1">
    <citation type="submission" date="2023-03" db="EMBL/GenBank/DDBJ databases">
        <title>Roseibium porphyridii sp. nov. and Roseibium rhodosorbium sp. nov. isolated from marine algae, Porphyridium cruentum and Rhodosorus marinus, respectively.</title>
        <authorList>
            <person name="Lee M.W."/>
            <person name="Choi B.J."/>
            <person name="Lee J.K."/>
            <person name="Choi D.G."/>
            <person name="Baek J.H."/>
            <person name="Bayburt H."/>
            <person name="Kim J.M."/>
            <person name="Han D.M."/>
            <person name="Kim K.H."/>
            <person name="Jeon C.O."/>
        </authorList>
    </citation>
    <scope>NUCLEOTIDE SEQUENCE [LARGE SCALE GENOMIC DNA]</scope>
    <source>
        <strain evidence="9 10">KMA01</strain>
    </source>
</reference>
<dbReference type="Proteomes" id="UP001209803">
    <property type="component" value="Chromosome"/>
</dbReference>
<evidence type="ECO:0000256" key="3">
    <source>
        <dbReference type="ARBA" id="ARBA00022475"/>
    </source>
</evidence>
<evidence type="ECO:0000256" key="7">
    <source>
        <dbReference type="RuleBase" id="RU369079"/>
    </source>
</evidence>
<keyword evidence="5 7" id="KW-1133">Transmembrane helix</keyword>
<comment type="similarity">
    <text evidence="7">Belongs to the TRAP transporter small permease family.</text>
</comment>
<evidence type="ECO:0000256" key="2">
    <source>
        <dbReference type="ARBA" id="ARBA00022448"/>
    </source>
</evidence>
<comment type="subunit">
    <text evidence="7">The complex comprises the extracytoplasmic solute receptor protein and the two transmembrane proteins.</text>
</comment>
<evidence type="ECO:0000259" key="8">
    <source>
        <dbReference type="Pfam" id="PF04290"/>
    </source>
</evidence>
<evidence type="ECO:0000256" key="5">
    <source>
        <dbReference type="ARBA" id="ARBA00022989"/>
    </source>
</evidence>
<evidence type="ECO:0000256" key="1">
    <source>
        <dbReference type="ARBA" id="ARBA00004651"/>
    </source>
</evidence>
<feature type="transmembrane region" description="Helical" evidence="7">
    <location>
        <begin position="71"/>
        <end position="89"/>
    </location>
</feature>
<evidence type="ECO:0000256" key="6">
    <source>
        <dbReference type="ARBA" id="ARBA00023136"/>
    </source>
</evidence>
<keyword evidence="2 7" id="KW-0813">Transport</keyword>